<dbReference type="OrthoDB" id="6329284at2759"/>
<dbReference type="PANTHER" id="PTHR24148:SF64">
    <property type="entry name" value="HETEROKARYON INCOMPATIBILITY DOMAIN-CONTAINING PROTEIN"/>
    <property type="match status" value="1"/>
</dbReference>
<organism evidence="2 3">
    <name type="scientific">Cudoniella acicularis</name>
    <dbReference type="NCBI Taxonomy" id="354080"/>
    <lineage>
        <taxon>Eukaryota</taxon>
        <taxon>Fungi</taxon>
        <taxon>Dikarya</taxon>
        <taxon>Ascomycota</taxon>
        <taxon>Pezizomycotina</taxon>
        <taxon>Leotiomycetes</taxon>
        <taxon>Helotiales</taxon>
        <taxon>Tricladiaceae</taxon>
        <taxon>Cudoniella</taxon>
    </lineage>
</organism>
<protein>
    <recommendedName>
        <fullName evidence="1">Heterokaryon incompatibility domain-containing protein</fullName>
    </recommendedName>
</protein>
<evidence type="ECO:0000313" key="3">
    <source>
        <dbReference type="Proteomes" id="UP000566819"/>
    </source>
</evidence>
<dbReference type="AlphaFoldDB" id="A0A8H4VS70"/>
<keyword evidence="3" id="KW-1185">Reference proteome</keyword>
<dbReference type="Pfam" id="PF06985">
    <property type="entry name" value="HET"/>
    <property type="match status" value="1"/>
</dbReference>
<comment type="caution">
    <text evidence="2">The sequence shown here is derived from an EMBL/GenBank/DDBJ whole genome shotgun (WGS) entry which is preliminary data.</text>
</comment>
<dbReference type="InterPro" id="IPR010730">
    <property type="entry name" value="HET"/>
</dbReference>
<proteinExistence type="predicted"/>
<evidence type="ECO:0000259" key="1">
    <source>
        <dbReference type="Pfam" id="PF06985"/>
    </source>
</evidence>
<feature type="domain" description="Heterokaryon incompatibility" evidence="1">
    <location>
        <begin position="43"/>
        <end position="173"/>
    </location>
</feature>
<evidence type="ECO:0000313" key="2">
    <source>
        <dbReference type="EMBL" id="KAF4620142.1"/>
    </source>
</evidence>
<dbReference type="InterPro" id="IPR052895">
    <property type="entry name" value="HetReg/Transcr_Mod"/>
</dbReference>
<reference evidence="2 3" key="1">
    <citation type="submission" date="2020-03" db="EMBL/GenBank/DDBJ databases">
        <title>Draft Genome Sequence of Cudoniella acicularis.</title>
        <authorList>
            <person name="Buettner E."/>
            <person name="Kellner H."/>
        </authorList>
    </citation>
    <scope>NUCLEOTIDE SEQUENCE [LARGE SCALE GENOMIC DNA]</scope>
    <source>
        <strain evidence="2 3">DSM 108380</strain>
    </source>
</reference>
<accession>A0A8H4VS70</accession>
<dbReference type="Proteomes" id="UP000566819">
    <property type="component" value="Unassembled WGS sequence"/>
</dbReference>
<gene>
    <name evidence="2" type="ORF">G7Y89_g14678</name>
</gene>
<sequence length="500" mass="55619">MDLNLIVPVKVGQAREEGDEELNGTWWRVTGPHAFPDPDHLKFHCISYAWGPGKADKGSLFNCKIEISDQTKPALEAAIRAASAVSAESGEAAIKAFWIDAICIPQLQSPERLKTLESMGFIYSAAASTIVILQDYTWGVIKAVGDSWRPMTSEEMQIVEQDGWASRVWTYQELVNSVNTYFTAISPTGRGQFVSAGRLLDCVGISLRKWQQAKDFGISQTLITFPNLNHLSDSLLDWRLAGMIDRSILGVLSNMNSRNFDPDYPGNRILACMGAISQDVSWGPESSTLAERAEKLMRMCEAKGDYSFIYTSDIRDDIPGKRWRPNPHQPESTTPVHLLPIATWHIESNKQQAGRLTSEGLWLDDMVRLELVESISVATTLFLQRFLYGMEETGKPRSDGGGIYRGENRPEGTLVEVMLHFLKSIGYEGHHEPQVCERGLFYSQINLSGLKSVELYAASRLAWVFGKPGLARWMEEGSIKYCAGIFVGALDGVEKSGILL</sequence>
<dbReference type="EMBL" id="JAAMPI010002006">
    <property type="protein sequence ID" value="KAF4620142.1"/>
    <property type="molecule type" value="Genomic_DNA"/>
</dbReference>
<name>A0A8H4VS70_9HELO</name>
<dbReference type="PANTHER" id="PTHR24148">
    <property type="entry name" value="ANKYRIN REPEAT DOMAIN-CONTAINING PROTEIN 39 HOMOLOG-RELATED"/>
    <property type="match status" value="1"/>
</dbReference>